<feature type="compositionally biased region" description="Polar residues" evidence="1">
    <location>
        <begin position="407"/>
        <end position="422"/>
    </location>
</feature>
<feature type="compositionally biased region" description="Basic and acidic residues" evidence="1">
    <location>
        <begin position="202"/>
        <end position="214"/>
    </location>
</feature>
<feature type="compositionally biased region" description="Basic and acidic residues" evidence="1">
    <location>
        <begin position="95"/>
        <end position="110"/>
    </location>
</feature>
<feature type="compositionally biased region" description="Low complexity" evidence="1">
    <location>
        <begin position="258"/>
        <end position="282"/>
    </location>
</feature>
<feature type="compositionally biased region" description="Basic and acidic residues" evidence="1">
    <location>
        <begin position="78"/>
        <end position="87"/>
    </location>
</feature>
<name>A0A9W2YRJ9_BIOGL</name>
<organism evidence="2 3">
    <name type="scientific">Biomphalaria glabrata</name>
    <name type="common">Bloodfluke planorb</name>
    <name type="synonym">Freshwater snail</name>
    <dbReference type="NCBI Taxonomy" id="6526"/>
    <lineage>
        <taxon>Eukaryota</taxon>
        <taxon>Metazoa</taxon>
        <taxon>Spiralia</taxon>
        <taxon>Lophotrochozoa</taxon>
        <taxon>Mollusca</taxon>
        <taxon>Gastropoda</taxon>
        <taxon>Heterobranchia</taxon>
        <taxon>Euthyneura</taxon>
        <taxon>Panpulmonata</taxon>
        <taxon>Hygrophila</taxon>
        <taxon>Lymnaeoidea</taxon>
        <taxon>Planorbidae</taxon>
        <taxon>Biomphalaria</taxon>
    </lineage>
</organism>
<dbReference type="GeneID" id="106080078"/>
<feature type="region of interest" description="Disordered" evidence="1">
    <location>
        <begin position="1"/>
        <end position="115"/>
    </location>
</feature>
<evidence type="ECO:0000256" key="1">
    <source>
        <dbReference type="SAM" id="MobiDB-lite"/>
    </source>
</evidence>
<evidence type="ECO:0000313" key="2">
    <source>
        <dbReference type="Proteomes" id="UP001165740"/>
    </source>
</evidence>
<feature type="compositionally biased region" description="Polar residues" evidence="1">
    <location>
        <begin position="141"/>
        <end position="158"/>
    </location>
</feature>
<feature type="region of interest" description="Disordered" evidence="1">
    <location>
        <begin position="132"/>
        <end position="372"/>
    </location>
</feature>
<feature type="compositionally biased region" description="Polar residues" evidence="1">
    <location>
        <begin position="289"/>
        <end position="355"/>
    </location>
</feature>
<dbReference type="Proteomes" id="UP001165740">
    <property type="component" value="Chromosome 14"/>
</dbReference>
<keyword evidence="2" id="KW-1185">Reference proteome</keyword>
<feature type="compositionally biased region" description="Basic and acidic residues" evidence="1">
    <location>
        <begin position="428"/>
        <end position="451"/>
    </location>
</feature>
<dbReference type="OrthoDB" id="6176704at2759"/>
<feature type="region of interest" description="Disordered" evidence="1">
    <location>
        <begin position="1130"/>
        <end position="1185"/>
    </location>
</feature>
<feature type="region of interest" description="Disordered" evidence="1">
    <location>
        <begin position="500"/>
        <end position="530"/>
    </location>
</feature>
<feature type="compositionally biased region" description="Basic and acidic residues" evidence="1">
    <location>
        <begin position="356"/>
        <end position="365"/>
    </location>
</feature>
<feature type="region of interest" description="Disordered" evidence="1">
    <location>
        <begin position="391"/>
        <end position="480"/>
    </location>
</feature>
<dbReference type="AlphaFoldDB" id="A0A9W2YRJ9"/>
<accession>A0A9W2YRJ9</accession>
<feature type="compositionally biased region" description="Low complexity" evidence="1">
    <location>
        <begin position="465"/>
        <end position="477"/>
    </location>
</feature>
<feature type="compositionally biased region" description="Polar residues" evidence="1">
    <location>
        <begin position="1146"/>
        <end position="1156"/>
    </location>
</feature>
<feature type="compositionally biased region" description="Basic and acidic residues" evidence="1">
    <location>
        <begin position="506"/>
        <end position="523"/>
    </location>
</feature>
<evidence type="ECO:0000313" key="3">
    <source>
        <dbReference type="RefSeq" id="XP_055865387.1"/>
    </source>
</evidence>
<gene>
    <name evidence="3" type="primary">LOC106080078</name>
</gene>
<feature type="compositionally biased region" description="Basic and acidic residues" evidence="1">
    <location>
        <begin position="562"/>
        <end position="584"/>
    </location>
</feature>
<protein>
    <submittedName>
        <fullName evidence="3">Uncharacterized protein LOC106080078</fullName>
    </submittedName>
</protein>
<feature type="region of interest" description="Disordered" evidence="1">
    <location>
        <begin position="561"/>
        <end position="591"/>
    </location>
</feature>
<sequence>MKIVCENSVGCSPSKSATDKKGAGDHNQVVADLPLDNTAKAQTPRETVKPGKKLDLPANSRREVSQKKQRKNRGTKGSVKEVDKKLDVTVTEAKPSQDKEDATNAKKEEPAQYEYFDYRVYLAESDEGYTEVVRKHKPRHNVSSLDKTSSNKDSSSFTDTEKRKKESRRSKGKSSATNTDVKKKENSPQNKGKSSTANPGNMKKEPTSTKETARNSKRSAPGSRSKAQSHTASTRMTDLSTSRPSAKNPNVEKHQPSDKSNSSHSDPSSTSSTPTVPSVSKPFLKGITKSFSSVVAGTNASSTTTRSRIIWNSSIGNTSAKKIASVSDSGWVKNSTQKPSQQSSRGVVKLSNQSQPDKKQPEKNQEICSRSFDETATYEDKDVGFILQKSTHANSLEKSTSSESSVDLLTNSSHASSIQSLLGVNDDASTHSDLEKKQELVSSTSDERASSEDSDDGSTSLQPHSNSSEKSTSSESSVDLLTNSSHALSIQSLLGFNNESSTQSNLEKKQELNRSSSDERASSEDSDIGFSSLQSYSNSAKNESSEKLITNSSPAFSIQSNLEKKEELVSSSSDERASSEDRDIGCIMSPNNSSQPDVNCHVINTYTDDAWHNFVNQTEAFFQSLQSDFYRKQSTYPEFKIEQELVSSFSDERATSEDCNTECTCLEAIGPIDLSLRPQYRSTASEQLCNYNLQDSQIKSPNNKLVVSLPNEMTSPVMNVDINDAWDALVNQTQAFYQTVDGLQSTHPKLEENQDERVTYEDSGVVWTSQGAMTSSDMSHKPHSTCSDQLEMLCISIQDNLLMSPNNPLASSLPDEMTSPVINADITYTTRFFENLLHPQDFCCTPGKNRNTTMTDNSTEEKGFGNPFHIPAFDSPFPYSDRVRKNSLNQNTLASSVGQSDICLNHSIVFESLQQELEDEKDLRQAVEREGLTSLKVERTIWLEKLKNVALNNIKNLEELVISAGQKDDRYGYSQLKQKIRDWTLHLEFCDQGLIEATQGGLQLITLEKLMDSLQVSSAPISIVKEAPVSPVLLERYESVTRGIQRSFPGYPRNSIITKLEVLKALSGGTLNMFSNYHLIKAITNSIIQDRVQQQNLASNYLASCRRVYYTAPGPRYSCLTSSKRRCRTASRRGGYKSAGQKDEQGPSQKGYQRTTGQKDQRGQSKNVGQNRSSKRARKVRAFFL</sequence>
<feature type="compositionally biased region" description="Basic and acidic residues" evidence="1">
    <location>
        <begin position="46"/>
        <end position="66"/>
    </location>
</feature>
<feature type="compositionally biased region" description="Basic residues" evidence="1">
    <location>
        <begin position="1173"/>
        <end position="1185"/>
    </location>
</feature>
<feature type="compositionally biased region" description="Low complexity" evidence="1">
    <location>
        <begin position="396"/>
        <end position="405"/>
    </location>
</feature>
<feature type="compositionally biased region" description="Polar residues" evidence="1">
    <location>
        <begin position="187"/>
        <end position="199"/>
    </location>
</feature>
<proteinExistence type="predicted"/>
<reference evidence="3" key="1">
    <citation type="submission" date="2025-08" db="UniProtKB">
        <authorList>
            <consortium name="RefSeq"/>
        </authorList>
    </citation>
    <scope>IDENTIFICATION</scope>
</reference>
<dbReference type="RefSeq" id="XP_055865387.1">
    <property type="nucleotide sequence ID" value="XM_056009412.1"/>
</dbReference>
<feature type="compositionally biased region" description="Polar residues" evidence="1">
    <location>
        <begin position="225"/>
        <end position="248"/>
    </location>
</feature>